<evidence type="ECO:0000313" key="1">
    <source>
        <dbReference type="EMBL" id="ETA75026.1"/>
    </source>
</evidence>
<proteinExistence type="predicted"/>
<name>V7I177_9LACO</name>
<dbReference type="AlphaFoldDB" id="V7I177"/>
<keyword evidence="2" id="KW-1185">Reference proteome</keyword>
<organism evidence="1 2">
    <name type="scientific">Ligilactobacillus equi DPC 6820</name>
    <dbReference type="NCBI Taxonomy" id="1392007"/>
    <lineage>
        <taxon>Bacteria</taxon>
        <taxon>Bacillati</taxon>
        <taxon>Bacillota</taxon>
        <taxon>Bacilli</taxon>
        <taxon>Lactobacillales</taxon>
        <taxon>Lactobacillaceae</taxon>
        <taxon>Ligilactobacillus</taxon>
    </lineage>
</organism>
<dbReference type="EMBL" id="AWWH01000014">
    <property type="protein sequence ID" value="ETA75026.1"/>
    <property type="molecule type" value="Genomic_DNA"/>
</dbReference>
<reference evidence="1 2" key="1">
    <citation type="journal article" date="2014" name="Genome Announc.">
        <title>The Genome of the Predominant Equine Lactobacillus Species, Lactobacillus equi, Is Reflective of Its Lifestyle Adaptations to an Herbivorous Host.</title>
        <authorList>
            <person name="O'Donnell M.M."/>
            <person name="Harris H.M."/>
            <person name="O'Toole P.W."/>
            <person name="Ross R.P."/>
        </authorList>
    </citation>
    <scope>NUCLEOTIDE SEQUENCE [LARGE SCALE GENOMIC DNA]</scope>
    <source>
        <strain evidence="1 2">DPC 6820</strain>
    </source>
</reference>
<accession>V7I177</accession>
<dbReference type="RefSeq" id="WP_023858762.1">
    <property type="nucleotide sequence ID" value="NZ_AWWH01000014.1"/>
</dbReference>
<protein>
    <submittedName>
        <fullName evidence="1">ABC superfamily ATP binding cassette transporter, binding protein</fullName>
    </submittedName>
</protein>
<dbReference type="Proteomes" id="UP000018559">
    <property type="component" value="Unassembled WGS sequence"/>
</dbReference>
<gene>
    <name evidence="1" type="ORF">LEQ_1441c</name>
</gene>
<sequence length="154" mass="18386">MANYGSLWLNDITFYDGVLTDNLMIFYNNFPSINDDVYTLMDEEQQKQYEQENNISLRDWQILRTHLEEAYSCIDSDVLQPTVSDLKRFNQLNHDYKLYLRNFENDVETDDIIRLQNAEKIFEVLKVCDIAINHIECANYAGESYECLLRMEWN</sequence>
<evidence type="ECO:0000313" key="2">
    <source>
        <dbReference type="Proteomes" id="UP000018559"/>
    </source>
</evidence>
<comment type="caution">
    <text evidence="1">The sequence shown here is derived from an EMBL/GenBank/DDBJ whole genome shotgun (WGS) entry which is preliminary data.</text>
</comment>